<evidence type="ECO:0000256" key="2">
    <source>
        <dbReference type="ARBA" id="ARBA00023004"/>
    </source>
</evidence>
<dbReference type="Pfam" id="PF17179">
    <property type="entry name" value="Fer4_22"/>
    <property type="match status" value="1"/>
</dbReference>
<feature type="domain" description="4Fe-4S ferredoxin-type" evidence="4">
    <location>
        <begin position="334"/>
        <end position="362"/>
    </location>
</feature>
<dbReference type="PANTHER" id="PTHR40447:SF1">
    <property type="entry name" value="ANAEROBIC SULFITE REDUCTASE SUBUNIT A"/>
    <property type="match status" value="1"/>
</dbReference>
<dbReference type="InterPro" id="IPR017896">
    <property type="entry name" value="4Fe4S_Fe-S-bd"/>
</dbReference>
<proteinExistence type="predicted"/>
<dbReference type="AlphaFoldDB" id="A0A7C5VUQ9"/>
<dbReference type="PROSITE" id="PS51379">
    <property type="entry name" value="4FE4S_FER_2"/>
    <property type="match status" value="2"/>
</dbReference>
<dbReference type="GO" id="GO:0051536">
    <property type="term" value="F:iron-sulfur cluster binding"/>
    <property type="evidence" value="ECO:0007669"/>
    <property type="project" value="UniProtKB-KW"/>
</dbReference>
<feature type="domain" description="4Fe-4S ferredoxin-type" evidence="4">
    <location>
        <begin position="253"/>
        <end position="285"/>
    </location>
</feature>
<keyword evidence="1" id="KW-0479">Metal-binding</keyword>
<dbReference type="SUPFAM" id="SSF46548">
    <property type="entry name" value="alpha-helical ferredoxin"/>
    <property type="match status" value="1"/>
</dbReference>
<dbReference type="PANTHER" id="PTHR40447">
    <property type="entry name" value="ANAEROBIC SULFITE REDUCTASE SUBUNIT A"/>
    <property type="match status" value="1"/>
</dbReference>
<dbReference type="EMBL" id="DRWX01000095">
    <property type="protein sequence ID" value="HHM95956.1"/>
    <property type="molecule type" value="Genomic_DNA"/>
</dbReference>
<keyword evidence="3" id="KW-0411">Iron-sulfur</keyword>
<keyword evidence="2" id="KW-0408">Iron</keyword>
<dbReference type="PROSITE" id="PS00198">
    <property type="entry name" value="4FE4S_FER_1"/>
    <property type="match status" value="2"/>
</dbReference>
<evidence type="ECO:0000256" key="1">
    <source>
        <dbReference type="ARBA" id="ARBA00022723"/>
    </source>
</evidence>
<evidence type="ECO:0000256" key="3">
    <source>
        <dbReference type="ARBA" id="ARBA00023014"/>
    </source>
</evidence>
<dbReference type="GO" id="GO:0046872">
    <property type="term" value="F:metal ion binding"/>
    <property type="evidence" value="ECO:0007669"/>
    <property type="project" value="UniProtKB-KW"/>
</dbReference>
<evidence type="ECO:0000259" key="4">
    <source>
        <dbReference type="PROSITE" id="PS51379"/>
    </source>
</evidence>
<name>A0A7C5VUQ9_THERO</name>
<gene>
    <name evidence="5" type="ORF">ENM21_01905</name>
</gene>
<reference evidence="5" key="1">
    <citation type="journal article" date="2020" name="mSystems">
        <title>Genome- and Community-Level Interaction Insights into Carbon Utilization and Element Cycling Functions of Hydrothermarchaeota in Hydrothermal Sediment.</title>
        <authorList>
            <person name="Zhou Z."/>
            <person name="Liu Y."/>
            <person name="Xu W."/>
            <person name="Pan J."/>
            <person name="Luo Z.H."/>
            <person name="Li M."/>
        </authorList>
    </citation>
    <scope>NUCLEOTIDE SEQUENCE [LARGE SCALE GENOMIC DNA]</scope>
    <source>
        <strain evidence="5">SpSt-1065</strain>
    </source>
</reference>
<comment type="caution">
    <text evidence="5">The sequence shown here is derived from an EMBL/GenBank/DDBJ whole genome shotgun (WGS) entry which is preliminary data.</text>
</comment>
<dbReference type="InterPro" id="IPR017900">
    <property type="entry name" value="4Fe4S_Fe_S_CS"/>
</dbReference>
<sequence length="376" mass="41920">MPQAVVVEASQLANLLTALHARKYRVIGPTVRDGAIVYDELTTVSDLPVGWTDEQEAGQYRLRRRDDGAYFGYAVGPHAWKRFLHPSPFTLWRARRTPDGVIVELTDAEPSRFAFLGVRPCDLAAIGILDRVLRDGPYVDPSYRDRRDHVFVVTVQCANFTPSTCFCVSMGTGPRAENGFDLALTELLDPESHRFLVEIGSERGAEILHELPHRPASASDWETATRLVHNTAARMGRQLEVRGLPEALLANLEHPRWDHVAARCLTCGNCTMVCPTCFCFSVEDRSDLTGSVIERVRTADVCFTTAFTYTAGKSLRQSARSRYRQWLTHKLATWVTQFGTFGCVGCGRCITWCPVGIDITEEAAAISGLTRKDERP</sequence>
<accession>A0A7C5VUQ9</accession>
<evidence type="ECO:0000313" key="5">
    <source>
        <dbReference type="EMBL" id="HHM95956.1"/>
    </source>
</evidence>
<organism evidence="5">
    <name type="scientific">Thermomicrobium roseum</name>
    <dbReference type="NCBI Taxonomy" id="500"/>
    <lineage>
        <taxon>Bacteria</taxon>
        <taxon>Pseudomonadati</taxon>
        <taxon>Thermomicrobiota</taxon>
        <taxon>Thermomicrobia</taxon>
        <taxon>Thermomicrobiales</taxon>
        <taxon>Thermomicrobiaceae</taxon>
        <taxon>Thermomicrobium</taxon>
    </lineage>
</organism>
<protein>
    <submittedName>
        <fullName evidence="5">Sulfite reductase subunit A</fullName>
    </submittedName>
</protein>